<keyword evidence="4" id="KW-1185">Reference proteome</keyword>
<dbReference type="Pfam" id="PF13559">
    <property type="entry name" value="DUF4129"/>
    <property type="match status" value="1"/>
</dbReference>
<keyword evidence="1" id="KW-0812">Transmembrane</keyword>
<feature type="transmembrane region" description="Helical" evidence="1">
    <location>
        <begin position="61"/>
        <end position="78"/>
    </location>
</feature>
<reference evidence="3 4" key="1">
    <citation type="submission" date="2019-04" db="EMBL/GenBank/DDBJ databases">
        <title>Cohnella sp. nov., isolated from soil.</title>
        <authorList>
            <person name="Kim W."/>
        </authorList>
    </citation>
    <scope>NUCLEOTIDE SEQUENCE [LARGE SCALE GENOMIC DNA]</scope>
    <source>
        <strain evidence="3 4">CAU 1483</strain>
    </source>
</reference>
<keyword evidence="1" id="KW-1133">Transmembrane helix</keyword>
<dbReference type="AlphaFoldDB" id="A0A4U0FGT1"/>
<feature type="transmembrane region" description="Helical" evidence="1">
    <location>
        <begin position="174"/>
        <end position="194"/>
    </location>
</feature>
<evidence type="ECO:0000313" key="4">
    <source>
        <dbReference type="Proteomes" id="UP000309673"/>
    </source>
</evidence>
<gene>
    <name evidence="3" type="ORF">E5161_01490</name>
</gene>
<feature type="domain" description="Protein-glutamine gamma-glutamyltransferase-like C-terminal" evidence="2">
    <location>
        <begin position="349"/>
        <end position="414"/>
    </location>
</feature>
<protein>
    <submittedName>
        <fullName evidence="3">DUF4129 domain-containing protein</fullName>
    </submittedName>
</protein>
<accession>A0A4U0FGT1</accession>
<dbReference type="Proteomes" id="UP000309673">
    <property type="component" value="Unassembled WGS sequence"/>
</dbReference>
<name>A0A4U0FGT1_9BACL</name>
<evidence type="ECO:0000259" key="2">
    <source>
        <dbReference type="Pfam" id="PF13559"/>
    </source>
</evidence>
<feature type="transmembrane region" description="Helical" evidence="1">
    <location>
        <begin position="288"/>
        <end position="305"/>
    </location>
</feature>
<comment type="caution">
    <text evidence="3">The sequence shown here is derived from an EMBL/GenBank/DDBJ whole genome shotgun (WGS) entry which is preliminary data.</text>
</comment>
<dbReference type="EMBL" id="SUPK01000001">
    <property type="protein sequence ID" value="TJY44100.1"/>
    <property type="molecule type" value="Genomic_DNA"/>
</dbReference>
<dbReference type="InterPro" id="IPR025403">
    <property type="entry name" value="TgpA-like_C"/>
</dbReference>
<feature type="transmembrane region" description="Helical" evidence="1">
    <location>
        <begin position="90"/>
        <end position="107"/>
    </location>
</feature>
<evidence type="ECO:0000313" key="3">
    <source>
        <dbReference type="EMBL" id="TJY44100.1"/>
    </source>
</evidence>
<evidence type="ECO:0000256" key="1">
    <source>
        <dbReference type="SAM" id="Phobius"/>
    </source>
</evidence>
<feature type="transmembrane region" description="Helical" evidence="1">
    <location>
        <begin position="215"/>
        <end position="238"/>
    </location>
</feature>
<feature type="transmembrane region" description="Helical" evidence="1">
    <location>
        <begin position="34"/>
        <end position="55"/>
    </location>
</feature>
<organism evidence="3 4">
    <name type="scientific">Cohnella pontilimi</name>
    <dbReference type="NCBI Taxonomy" id="2564100"/>
    <lineage>
        <taxon>Bacteria</taxon>
        <taxon>Bacillati</taxon>
        <taxon>Bacillota</taxon>
        <taxon>Bacilli</taxon>
        <taxon>Bacillales</taxon>
        <taxon>Paenibacillaceae</taxon>
        <taxon>Cohnella</taxon>
    </lineage>
</organism>
<keyword evidence="1" id="KW-0472">Membrane</keyword>
<feature type="transmembrane region" description="Helical" evidence="1">
    <location>
        <begin position="113"/>
        <end position="134"/>
    </location>
</feature>
<sequence length="429" mass="48762">MEPAWRSCDNREYCVFGCSRQGGGLMSQRELSPLVYVFFEGCVLLCWMLLLSGMMKQFGEITIFLIFPVLLLLCVGLIKWLNRSLGSRGAEAAGALLVVAVIVPIIARLGTSWFLIGAAVIGFIFIHRISGILYQQETMERLCRGYFLMESIVIPFLTVPSFHTASARDIVSPVLIPLAAISCFGIRLFVLLLVQRTLRGTWHFRIRNTLLPAGLILAVLLVMAAWPFVATGPLYLIVPLMKWLDPLIVWMQSVFSKVQPQQPNEAGPNQEAIERVQWDYHAPNIPDWAFLLAVMLAVVAVWYVFNNNNRVQAAARQTTFQPEVQIKRMRWSANPSLQFLSTTAPIRQIYQQMLRWLETKGWPITPGETPREYAQRVESQQLTGHEATREVWEITKCYEHSRYGAETQTVEDDPTVLKAREALERMKST</sequence>
<feature type="transmembrane region" description="Helical" evidence="1">
    <location>
        <begin position="146"/>
        <end position="162"/>
    </location>
</feature>
<proteinExistence type="predicted"/>
<dbReference type="OrthoDB" id="2678859at2"/>